<feature type="domain" description="UspA" evidence="1">
    <location>
        <begin position="3"/>
        <end position="59"/>
    </location>
</feature>
<evidence type="ECO:0000313" key="2">
    <source>
        <dbReference type="EMBL" id="GBH34073.1"/>
    </source>
</evidence>
<dbReference type="Pfam" id="PF00582">
    <property type="entry name" value="Usp"/>
    <property type="match status" value="1"/>
</dbReference>
<dbReference type="EMBL" id="BGKI01000004">
    <property type="protein sequence ID" value="GBH34073.1"/>
    <property type="molecule type" value="Genomic_DNA"/>
</dbReference>
<protein>
    <recommendedName>
        <fullName evidence="1">UspA domain-containing protein</fullName>
    </recommendedName>
</protein>
<sequence length="63" mass="7056">MIFTNILIAYDMSSFSNRAFKIALEIAKTNGSKITLLTIIPGEYSAIMGYSKINPQTIQKQKK</sequence>
<dbReference type="SUPFAM" id="SSF52402">
    <property type="entry name" value="Adenine nucleotide alpha hydrolases-like"/>
    <property type="match status" value="1"/>
</dbReference>
<dbReference type="Proteomes" id="UP000245829">
    <property type="component" value="Unassembled WGS sequence"/>
</dbReference>
<dbReference type="AlphaFoldDB" id="A0A2S2KQY9"/>
<dbReference type="InterPro" id="IPR006016">
    <property type="entry name" value="UspA"/>
</dbReference>
<evidence type="ECO:0000259" key="1">
    <source>
        <dbReference type="Pfam" id="PF00582"/>
    </source>
</evidence>
<name>A0A2S2KQY9_9ARCH</name>
<dbReference type="RefSeq" id="WP_263970063.1">
    <property type="nucleotide sequence ID" value="NZ_AP026695.1"/>
</dbReference>
<gene>
    <name evidence="2" type="ORF">NZNM25_08640</name>
</gene>
<organism evidence="2 3">
    <name type="scientific">Nitrosopumilus zosterae</name>
    <dbReference type="NCBI Taxonomy" id="718286"/>
    <lineage>
        <taxon>Archaea</taxon>
        <taxon>Nitrososphaerota</taxon>
        <taxon>Nitrososphaeria</taxon>
        <taxon>Nitrosopumilales</taxon>
        <taxon>Nitrosopumilaceae</taxon>
        <taxon>Nitrosopumilus</taxon>
    </lineage>
</organism>
<proteinExistence type="predicted"/>
<accession>A0A2S2KQY9</accession>
<dbReference type="GeneID" id="76208807"/>
<reference evidence="2 3" key="1">
    <citation type="submission" date="2018-05" db="EMBL/GenBank/DDBJ databases">
        <title>genome sequencing of Nitrosopumilus sp. NM25.</title>
        <authorList>
            <person name="Mori K."/>
            <person name="Nakagawa T."/>
        </authorList>
    </citation>
    <scope>NUCLEOTIDE SEQUENCE [LARGE SCALE GENOMIC DNA]</scope>
    <source>
        <strain evidence="2 3">NM25</strain>
    </source>
</reference>
<comment type="caution">
    <text evidence="2">The sequence shown here is derived from an EMBL/GenBank/DDBJ whole genome shotgun (WGS) entry which is preliminary data.</text>
</comment>
<dbReference type="InterPro" id="IPR014729">
    <property type="entry name" value="Rossmann-like_a/b/a_fold"/>
</dbReference>
<dbReference type="Gene3D" id="3.40.50.620">
    <property type="entry name" value="HUPs"/>
    <property type="match status" value="1"/>
</dbReference>
<evidence type="ECO:0000313" key="3">
    <source>
        <dbReference type="Proteomes" id="UP000245829"/>
    </source>
</evidence>
<dbReference type="CDD" id="cd00293">
    <property type="entry name" value="USP-like"/>
    <property type="match status" value="1"/>
</dbReference>
<keyword evidence="3" id="KW-1185">Reference proteome</keyword>